<evidence type="ECO:0000313" key="2">
    <source>
        <dbReference type="Proteomes" id="UP000078046"/>
    </source>
</evidence>
<organism evidence="1 2">
    <name type="scientific">Intoshia linei</name>
    <dbReference type="NCBI Taxonomy" id="1819745"/>
    <lineage>
        <taxon>Eukaryota</taxon>
        <taxon>Metazoa</taxon>
        <taxon>Spiralia</taxon>
        <taxon>Lophotrochozoa</taxon>
        <taxon>Mesozoa</taxon>
        <taxon>Orthonectida</taxon>
        <taxon>Rhopaluridae</taxon>
        <taxon>Intoshia</taxon>
    </lineage>
</organism>
<sequence length="69" mass="8039">MEKFARKDSSLYTPSEWMSINNQLSDNTNFVREQSFVVRQNAASIISDTSHNVYHNEVKSTQFLLDRVL</sequence>
<comment type="caution">
    <text evidence="1">The sequence shown here is derived from an EMBL/GenBank/DDBJ whole genome shotgun (WGS) entry which is preliminary data.</text>
</comment>
<keyword evidence="2" id="KW-1185">Reference proteome</keyword>
<accession>A0A177B9K1</accession>
<dbReference type="Proteomes" id="UP000078046">
    <property type="component" value="Unassembled WGS sequence"/>
</dbReference>
<feature type="non-terminal residue" evidence="1">
    <location>
        <position position="69"/>
    </location>
</feature>
<proteinExistence type="predicted"/>
<protein>
    <submittedName>
        <fullName evidence="1">Uncharacterized protein</fullName>
    </submittedName>
</protein>
<name>A0A177B9K1_9BILA</name>
<dbReference type="AlphaFoldDB" id="A0A177B9K1"/>
<evidence type="ECO:0000313" key="1">
    <source>
        <dbReference type="EMBL" id="OAF70977.1"/>
    </source>
</evidence>
<gene>
    <name evidence="1" type="ORF">A3Q56_01260</name>
</gene>
<dbReference type="EMBL" id="LWCA01000092">
    <property type="protein sequence ID" value="OAF70977.1"/>
    <property type="molecule type" value="Genomic_DNA"/>
</dbReference>
<reference evidence="1 2" key="1">
    <citation type="submission" date="2016-04" db="EMBL/GenBank/DDBJ databases">
        <title>The genome of Intoshia linei affirms orthonectids as highly simplified spiralians.</title>
        <authorList>
            <person name="Mikhailov K.V."/>
            <person name="Slusarev G.S."/>
            <person name="Nikitin M.A."/>
            <person name="Logacheva M.D."/>
            <person name="Penin A."/>
            <person name="Aleoshin V."/>
            <person name="Panchin Y.V."/>
        </authorList>
    </citation>
    <scope>NUCLEOTIDE SEQUENCE [LARGE SCALE GENOMIC DNA]</scope>
    <source>
        <strain evidence="1">Intl2013</strain>
        <tissue evidence="1">Whole animal</tissue>
    </source>
</reference>